<sequence length="77" mass="8398">MSCGPVQWPARSPDLLCLDFCCGPIKTLLYETTVDSVEDLFASMSVASGEMRGMPRIFQNVRNSMRLCCEACVTASG</sequence>
<gene>
    <name evidence="1" type="ORF">AVEN_204573_1</name>
</gene>
<reference evidence="1 2" key="1">
    <citation type="journal article" date="2019" name="Sci. Rep.">
        <title>Orb-weaving spider Araneus ventricosus genome elucidates the spidroin gene catalogue.</title>
        <authorList>
            <person name="Kono N."/>
            <person name="Nakamura H."/>
            <person name="Ohtoshi R."/>
            <person name="Moran D.A.P."/>
            <person name="Shinohara A."/>
            <person name="Yoshida Y."/>
            <person name="Fujiwara M."/>
            <person name="Mori M."/>
            <person name="Tomita M."/>
            <person name="Arakawa K."/>
        </authorList>
    </citation>
    <scope>NUCLEOTIDE SEQUENCE [LARGE SCALE GENOMIC DNA]</scope>
</reference>
<dbReference type="Gene3D" id="3.30.420.10">
    <property type="entry name" value="Ribonuclease H-like superfamily/Ribonuclease H"/>
    <property type="match status" value="1"/>
</dbReference>
<dbReference type="OrthoDB" id="6469526at2759"/>
<organism evidence="1 2">
    <name type="scientific">Araneus ventricosus</name>
    <name type="common">Orbweaver spider</name>
    <name type="synonym">Epeira ventricosa</name>
    <dbReference type="NCBI Taxonomy" id="182803"/>
    <lineage>
        <taxon>Eukaryota</taxon>
        <taxon>Metazoa</taxon>
        <taxon>Ecdysozoa</taxon>
        <taxon>Arthropoda</taxon>
        <taxon>Chelicerata</taxon>
        <taxon>Arachnida</taxon>
        <taxon>Araneae</taxon>
        <taxon>Araneomorphae</taxon>
        <taxon>Entelegynae</taxon>
        <taxon>Araneoidea</taxon>
        <taxon>Araneidae</taxon>
        <taxon>Araneus</taxon>
    </lineage>
</organism>
<accession>A0A4Y2IFM3</accession>
<evidence type="ECO:0000313" key="1">
    <source>
        <dbReference type="EMBL" id="GBM76557.1"/>
    </source>
</evidence>
<dbReference type="EMBL" id="BGPR01002631">
    <property type="protein sequence ID" value="GBM76557.1"/>
    <property type="molecule type" value="Genomic_DNA"/>
</dbReference>
<dbReference type="InterPro" id="IPR036397">
    <property type="entry name" value="RNaseH_sf"/>
</dbReference>
<comment type="caution">
    <text evidence="1">The sequence shown here is derived from an EMBL/GenBank/DDBJ whole genome shotgun (WGS) entry which is preliminary data.</text>
</comment>
<evidence type="ECO:0000313" key="2">
    <source>
        <dbReference type="Proteomes" id="UP000499080"/>
    </source>
</evidence>
<protein>
    <submittedName>
        <fullName evidence="1">Uncharacterized protein</fullName>
    </submittedName>
</protein>
<dbReference type="GO" id="GO:0003676">
    <property type="term" value="F:nucleic acid binding"/>
    <property type="evidence" value="ECO:0007669"/>
    <property type="project" value="InterPro"/>
</dbReference>
<name>A0A4Y2IFM3_ARAVE</name>
<dbReference type="Proteomes" id="UP000499080">
    <property type="component" value="Unassembled WGS sequence"/>
</dbReference>
<proteinExistence type="predicted"/>
<keyword evidence="2" id="KW-1185">Reference proteome</keyword>
<dbReference type="AlphaFoldDB" id="A0A4Y2IFM3"/>